<proteinExistence type="predicted"/>
<sequence length="81" mass="9042">MGSDDGFLVQALPSEALEIMGKQVQEDDNGYPTNTQVGIAKNRIAGIRYSTDGNEIEPMPDNVDIILMIIRFKRCSDCVWH</sequence>
<organism evidence="1 2">
    <name type="scientific">Potamilus streckersoni</name>
    <dbReference type="NCBI Taxonomy" id="2493646"/>
    <lineage>
        <taxon>Eukaryota</taxon>
        <taxon>Metazoa</taxon>
        <taxon>Spiralia</taxon>
        <taxon>Lophotrochozoa</taxon>
        <taxon>Mollusca</taxon>
        <taxon>Bivalvia</taxon>
        <taxon>Autobranchia</taxon>
        <taxon>Heteroconchia</taxon>
        <taxon>Palaeoheterodonta</taxon>
        <taxon>Unionida</taxon>
        <taxon>Unionoidea</taxon>
        <taxon>Unionidae</taxon>
        <taxon>Ambleminae</taxon>
        <taxon>Lampsilini</taxon>
        <taxon>Potamilus</taxon>
    </lineage>
</organism>
<protein>
    <submittedName>
        <fullName evidence="1">Uncharacterized protein</fullName>
    </submittedName>
</protein>
<dbReference type="AlphaFoldDB" id="A0AAE0T361"/>
<dbReference type="EMBL" id="JAEAOA010000696">
    <property type="protein sequence ID" value="KAK3602363.1"/>
    <property type="molecule type" value="Genomic_DNA"/>
</dbReference>
<accession>A0AAE0T361</accession>
<reference evidence="1" key="1">
    <citation type="journal article" date="2021" name="Genome Biol. Evol.">
        <title>A High-Quality Reference Genome for a Parasitic Bivalve with Doubly Uniparental Inheritance (Bivalvia: Unionida).</title>
        <authorList>
            <person name="Smith C.H."/>
        </authorList>
    </citation>
    <scope>NUCLEOTIDE SEQUENCE</scope>
    <source>
        <strain evidence="1">CHS0354</strain>
    </source>
</reference>
<reference evidence="1" key="3">
    <citation type="submission" date="2023-05" db="EMBL/GenBank/DDBJ databases">
        <authorList>
            <person name="Smith C.H."/>
        </authorList>
    </citation>
    <scope>NUCLEOTIDE SEQUENCE</scope>
    <source>
        <strain evidence="1">CHS0354</strain>
        <tissue evidence="1">Mantle</tissue>
    </source>
</reference>
<evidence type="ECO:0000313" key="1">
    <source>
        <dbReference type="EMBL" id="KAK3602363.1"/>
    </source>
</evidence>
<name>A0AAE0T361_9BIVA</name>
<keyword evidence="2" id="KW-1185">Reference proteome</keyword>
<evidence type="ECO:0000313" key="2">
    <source>
        <dbReference type="Proteomes" id="UP001195483"/>
    </source>
</evidence>
<reference evidence="1" key="2">
    <citation type="journal article" date="2021" name="Genome Biol. Evol.">
        <title>Developing a high-quality reference genome for a parasitic bivalve with doubly uniparental inheritance (Bivalvia: Unionida).</title>
        <authorList>
            <person name="Smith C.H."/>
        </authorList>
    </citation>
    <scope>NUCLEOTIDE SEQUENCE</scope>
    <source>
        <strain evidence="1">CHS0354</strain>
        <tissue evidence="1">Mantle</tissue>
    </source>
</reference>
<gene>
    <name evidence="1" type="ORF">CHS0354_011197</name>
</gene>
<dbReference type="Proteomes" id="UP001195483">
    <property type="component" value="Unassembled WGS sequence"/>
</dbReference>
<comment type="caution">
    <text evidence="1">The sequence shown here is derived from an EMBL/GenBank/DDBJ whole genome shotgun (WGS) entry which is preliminary data.</text>
</comment>